<organism evidence="6 7">
    <name type="scientific">Actinomadura algeriensis</name>
    <dbReference type="NCBI Taxonomy" id="1679523"/>
    <lineage>
        <taxon>Bacteria</taxon>
        <taxon>Bacillati</taxon>
        <taxon>Actinomycetota</taxon>
        <taxon>Actinomycetes</taxon>
        <taxon>Streptosporangiales</taxon>
        <taxon>Thermomonosporaceae</taxon>
        <taxon>Actinomadura</taxon>
    </lineage>
</organism>
<evidence type="ECO:0000256" key="1">
    <source>
        <dbReference type="ARBA" id="ARBA00023015"/>
    </source>
</evidence>
<keyword evidence="2 4" id="KW-0238">DNA-binding</keyword>
<proteinExistence type="predicted"/>
<dbReference type="PANTHER" id="PTHR47506">
    <property type="entry name" value="TRANSCRIPTIONAL REGULATORY PROTEIN"/>
    <property type="match status" value="1"/>
</dbReference>
<dbReference type="RefSeq" id="WP_192761220.1">
    <property type="nucleotide sequence ID" value="NZ_JADBDZ010000001.1"/>
</dbReference>
<dbReference type="Pfam" id="PF00440">
    <property type="entry name" value="TetR_N"/>
    <property type="match status" value="1"/>
</dbReference>
<dbReference type="SUPFAM" id="SSF46689">
    <property type="entry name" value="Homeodomain-like"/>
    <property type="match status" value="1"/>
</dbReference>
<reference evidence="6 7" key="1">
    <citation type="submission" date="2020-10" db="EMBL/GenBank/DDBJ databases">
        <title>Sequencing the genomes of 1000 actinobacteria strains.</title>
        <authorList>
            <person name="Klenk H.-P."/>
        </authorList>
    </citation>
    <scope>NUCLEOTIDE SEQUENCE [LARGE SCALE GENOMIC DNA]</scope>
    <source>
        <strain evidence="6 7">DSM 46744</strain>
    </source>
</reference>
<evidence type="ECO:0000313" key="6">
    <source>
        <dbReference type="EMBL" id="MBE1534928.1"/>
    </source>
</evidence>
<dbReference type="Gene3D" id="1.10.357.10">
    <property type="entry name" value="Tetracycline Repressor, domain 2"/>
    <property type="match status" value="1"/>
</dbReference>
<dbReference type="EMBL" id="JADBDZ010000001">
    <property type="protein sequence ID" value="MBE1534928.1"/>
    <property type="molecule type" value="Genomic_DNA"/>
</dbReference>
<dbReference type="SUPFAM" id="SSF48498">
    <property type="entry name" value="Tetracyclin repressor-like, C-terminal domain"/>
    <property type="match status" value="1"/>
</dbReference>
<evidence type="ECO:0000313" key="7">
    <source>
        <dbReference type="Proteomes" id="UP000627838"/>
    </source>
</evidence>
<protein>
    <submittedName>
        <fullName evidence="6">AcrR family transcriptional regulator</fullName>
    </submittedName>
</protein>
<evidence type="ECO:0000256" key="4">
    <source>
        <dbReference type="PROSITE-ProRule" id="PRU00335"/>
    </source>
</evidence>
<accession>A0ABR9JWS1</accession>
<evidence type="ECO:0000256" key="2">
    <source>
        <dbReference type="ARBA" id="ARBA00023125"/>
    </source>
</evidence>
<name>A0ABR9JWS1_9ACTN</name>
<feature type="DNA-binding region" description="H-T-H motif" evidence="4">
    <location>
        <begin position="34"/>
        <end position="53"/>
    </location>
</feature>
<keyword evidence="1" id="KW-0805">Transcription regulation</keyword>
<dbReference type="PRINTS" id="PR00455">
    <property type="entry name" value="HTHTETR"/>
</dbReference>
<dbReference type="InterPro" id="IPR036271">
    <property type="entry name" value="Tet_transcr_reg_TetR-rel_C_sf"/>
</dbReference>
<dbReference type="PANTHER" id="PTHR47506:SF1">
    <property type="entry name" value="HTH-TYPE TRANSCRIPTIONAL REGULATOR YJDC"/>
    <property type="match status" value="1"/>
</dbReference>
<gene>
    <name evidence="6" type="ORF">H4W34_004761</name>
</gene>
<keyword evidence="7" id="KW-1185">Reference proteome</keyword>
<dbReference type="Proteomes" id="UP000627838">
    <property type="component" value="Unassembled WGS sequence"/>
</dbReference>
<keyword evidence="3" id="KW-0804">Transcription</keyword>
<evidence type="ECO:0000259" key="5">
    <source>
        <dbReference type="PROSITE" id="PS50977"/>
    </source>
</evidence>
<feature type="domain" description="HTH tetR-type" evidence="5">
    <location>
        <begin position="11"/>
        <end position="71"/>
    </location>
</feature>
<comment type="caution">
    <text evidence="6">The sequence shown here is derived from an EMBL/GenBank/DDBJ whole genome shotgun (WGS) entry which is preliminary data.</text>
</comment>
<dbReference type="InterPro" id="IPR001647">
    <property type="entry name" value="HTH_TetR"/>
</dbReference>
<dbReference type="InterPro" id="IPR009057">
    <property type="entry name" value="Homeodomain-like_sf"/>
</dbReference>
<sequence length="200" mass="21665">MPATAQDRPLTPAARRVLEVASELFYERGITSVGMELVAAEAGVTKKTVYDRFGSKDALVMTYLRTRDERWRAFMDERLAAVDDPRERVLASFDALGEWLAAGAGRGCSMVNACAELPDTSHPVHGLAAEQKAWTRELYARLVRALPGEDATDTLAGQLAIVHEGANVAYGVGGERDAAALARTAADAILSRRVPPRREV</sequence>
<evidence type="ECO:0000256" key="3">
    <source>
        <dbReference type="ARBA" id="ARBA00023163"/>
    </source>
</evidence>
<dbReference type="PROSITE" id="PS50977">
    <property type="entry name" value="HTH_TETR_2"/>
    <property type="match status" value="1"/>
</dbReference>